<evidence type="ECO:0000313" key="5">
    <source>
        <dbReference type="Proteomes" id="UP000060487"/>
    </source>
</evidence>
<accession>A0ABR5SIT4</accession>
<evidence type="ECO:0000256" key="2">
    <source>
        <dbReference type="RuleBase" id="RU003616"/>
    </source>
</evidence>
<dbReference type="RefSeq" id="WP_085050969.1">
    <property type="nucleotide sequence ID" value="NZ_LNQR01000019.1"/>
</dbReference>
<dbReference type="InterPro" id="IPR031107">
    <property type="entry name" value="Small_HSP"/>
</dbReference>
<dbReference type="Gene3D" id="2.60.40.790">
    <property type="match status" value="1"/>
</dbReference>
<dbReference type="EMBL" id="LNQR01000019">
    <property type="protein sequence ID" value="KWT92857.1"/>
    <property type="molecule type" value="Genomic_DNA"/>
</dbReference>
<dbReference type="PANTHER" id="PTHR11527">
    <property type="entry name" value="HEAT-SHOCK PROTEIN 20 FAMILY MEMBER"/>
    <property type="match status" value="1"/>
</dbReference>
<reference evidence="4 5" key="1">
    <citation type="submission" date="2015-11" db="EMBL/GenBank/DDBJ databases">
        <authorList>
            <person name="Lin W."/>
        </authorList>
    </citation>
    <scope>NUCLEOTIDE SEQUENCE [LARGE SCALE GENOMIC DNA]</scope>
    <source>
        <strain evidence="4 5">HCH-1</strain>
    </source>
</reference>
<dbReference type="PROSITE" id="PS01031">
    <property type="entry name" value="SHSP"/>
    <property type="match status" value="1"/>
</dbReference>
<dbReference type="InterPro" id="IPR002068">
    <property type="entry name" value="A-crystallin/Hsp20_dom"/>
</dbReference>
<sequence>MVDTTVDIEKKEAQTTEGVEHTRAVKVYHPAVDIVEKAKEIVLTADMPGVDDKSIDVTLEKNVLTIYGKVDLDVPEKYRASYVEYGVGDYRRSFTLSEEIDRQRIEATVKNGVLKLVLPKAEAVKTKKIEVRAA</sequence>
<comment type="similarity">
    <text evidence="1 2">Belongs to the small heat shock protein (HSP20) family.</text>
</comment>
<gene>
    <name evidence="4" type="ORF">ASN18_0443</name>
</gene>
<feature type="domain" description="SHSP" evidence="3">
    <location>
        <begin position="23"/>
        <end position="134"/>
    </location>
</feature>
<organism evidence="4 5">
    <name type="scientific">Candidatus Magnetominusculus xianensis</name>
    <dbReference type="NCBI Taxonomy" id="1748249"/>
    <lineage>
        <taxon>Bacteria</taxon>
        <taxon>Pseudomonadati</taxon>
        <taxon>Nitrospirota</taxon>
        <taxon>Nitrospiria</taxon>
        <taxon>Nitrospirales</taxon>
        <taxon>Nitrospiraceae</taxon>
        <taxon>Candidatus Magnetominusculus</taxon>
    </lineage>
</organism>
<dbReference type="InterPro" id="IPR008978">
    <property type="entry name" value="HSP20-like_chaperone"/>
</dbReference>
<evidence type="ECO:0000313" key="4">
    <source>
        <dbReference type="EMBL" id="KWT92857.1"/>
    </source>
</evidence>
<dbReference type="CDD" id="cd06464">
    <property type="entry name" value="ACD_sHsps-like"/>
    <property type="match status" value="1"/>
</dbReference>
<name>A0ABR5SIT4_9BACT</name>
<proteinExistence type="inferred from homology"/>
<dbReference type="Proteomes" id="UP000060487">
    <property type="component" value="Unassembled WGS sequence"/>
</dbReference>
<evidence type="ECO:0000256" key="1">
    <source>
        <dbReference type="PROSITE-ProRule" id="PRU00285"/>
    </source>
</evidence>
<keyword evidence="5" id="KW-1185">Reference proteome</keyword>
<protein>
    <submittedName>
        <fullName evidence="4">Heat-shock protein Hsp20</fullName>
    </submittedName>
</protein>
<dbReference type="Pfam" id="PF00011">
    <property type="entry name" value="HSP20"/>
    <property type="match status" value="1"/>
</dbReference>
<evidence type="ECO:0000259" key="3">
    <source>
        <dbReference type="PROSITE" id="PS01031"/>
    </source>
</evidence>
<dbReference type="SUPFAM" id="SSF49764">
    <property type="entry name" value="HSP20-like chaperones"/>
    <property type="match status" value="1"/>
</dbReference>
<comment type="caution">
    <text evidence="4">The sequence shown here is derived from an EMBL/GenBank/DDBJ whole genome shotgun (WGS) entry which is preliminary data.</text>
</comment>